<dbReference type="OrthoDB" id="18894at2759"/>
<comment type="subcellular location">
    <subcellularLocation>
        <location evidence="1">Membrane</location>
        <topology evidence="1">Multi-pass membrane protein</topology>
    </subcellularLocation>
</comment>
<keyword evidence="2 5" id="KW-0812">Transmembrane</keyword>
<dbReference type="GO" id="GO:0016020">
    <property type="term" value="C:membrane"/>
    <property type="evidence" value="ECO:0007669"/>
    <property type="project" value="UniProtKB-SubCell"/>
</dbReference>
<feature type="transmembrane region" description="Helical" evidence="5">
    <location>
        <begin position="201"/>
        <end position="221"/>
    </location>
</feature>
<comment type="caution">
    <text evidence="7">The sequence shown here is derived from an EMBL/GenBank/DDBJ whole genome shotgun (WGS) entry which is preliminary data.</text>
</comment>
<organism evidence="7 8">
    <name type="scientific">Russula ochroleuca</name>
    <dbReference type="NCBI Taxonomy" id="152965"/>
    <lineage>
        <taxon>Eukaryota</taxon>
        <taxon>Fungi</taxon>
        <taxon>Dikarya</taxon>
        <taxon>Basidiomycota</taxon>
        <taxon>Agaricomycotina</taxon>
        <taxon>Agaricomycetes</taxon>
        <taxon>Russulales</taxon>
        <taxon>Russulaceae</taxon>
        <taxon>Russula</taxon>
    </lineage>
</organism>
<dbReference type="EMBL" id="WHVB01000005">
    <property type="protein sequence ID" value="KAF8482496.1"/>
    <property type="molecule type" value="Genomic_DNA"/>
</dbReference>
<evidence type="ECO:0000313" key="8">
    <source>
        <dbReference type="Proteomes" id="UP000759537"/>
    </source>
</evidence>
<feature type="transmembrane region" description="Helical" evidence="5">
    <location>
        <begin position="150"/>
        <end position="170"/>
    </location>
</feature>
<dbReference type="InterPro" id="IPR004853">
    <property type="entry name" value="Sugar_P_trans_dom"/>
</dbReference>
<gene>
    <name evidence="7" type="ORF">DFH94DRAFT_727523</name>
</gene>
<feature type="transmembrane region" description="Helical" evidence="5">
    <location>
        <begin position="233"/>
        <end position="255"/>
    </location>
</feature>
<evidence type="ECO:0000313" key="7">
    <source>
        <dbReference type="EMBL" id="KAF8482496.1"/>
    </source>
</evidence>
<dbReference type="InterPro" id="IPR050186">
    <property type="entry name" value="TPT_transporter"/>
</dbReference>
<feature type="transmembrane region" description="Helical" evidence="5">
    <location>
        <begin position="275"/>
        <end position="295"/>
    </location>
</feature>
<proteinExistence type="predicted"/>
<evidence type="ECO:0000256" key="3">
    <source>
        <dbReference type="ARBA" id="ARBA00022989"/>
    </source>
</evidence>
<reference evidence="7" key="2">
    <citation type="journal article" date="2020" name="Nat. Commun.">
        <title>Large-scale genome sequencing of mycorrhizal fungi provides insights into the early evolution of symbiotic traits.</title>
        <authorList>
            <person name="Miyauchi S."/>
            <person name="Kiss E."/>
            <person name="Kuo A."/>
            <person name="Drula E."/>
            <person name="Kohler A."/>
            <person name="Sanchez-Garcia M."/>
            <person name="Morin E."/>
            <person name="Andreopoulos B."/>
            <person name="Barry K.W."/>
            <person name="Bonito G."/>
            <person name="Buee M."/>
            <person name="Carver A."/>
            <person name="Chen C."/>
            <person name="Cichocki N."/>
            <person name="Clum A."/>
            <person name="Culley D."/>
            <person name="Crous P.W."/>
            <person name="Fauchery L."/>
            <person name="Girlanda M."/>
            <person name="Hayes R.D."/>
            <person name="Keri Z."/>
            <person name="LaButti K."/>
            <person name="Lipzen A."/>
            <person name="Lombard V."/>
            <person name="Magnuson J."/>
            <person name="Maillard F."/>
            <person name="Murat C."/>
            <person name="Nolan M."/>
            <person name="Ohm R.A."/>
            <person name="Pangilinan J."/>
            <person name="Pereira M.F."/>
            <person name="Perotto S."/>
            <person name="Peter M."/>
            <person name="Pfister S."/>
            <person name="Riley R."/>
            <person name="Sitrit Y."/>
            <person name="Stielow J.B."/>
            <person name="Szollosi G."/>
            <person name="Zifcakova L."/>
            <person name="Stursova M."/>
            <person name="Spatafora J.W."/>
            <person name="Tedersoo L."/>
            <person name="Vaario L.M."/>
            <person name="Yamada A."/>
            <person name="Yan M."/>
            <person name="Wang P."/>
            <person name="Xu J."/>
            <person name="Bruns T."/>
            <person name="Baldrian P."/>
            <person name="Vilgalys R."/>
            <person name="Dunand C."/>
            <person name="Henrissat B."/>
            <person name="Grigoriev I.V."/>
            <person name="Hibbett D."/>
            <person name="Nagy L.G."/>
            <person name="Martin F.M."/>
        </authorList>
    </citation>
    <scope>NUCLEOTIDE SEQUENCE</scope>
    <source>
        <strain evidence="7">Prilba</strain>
    </source>
</reference>
<evidence type="ECO:0000259" key="6">
    <source>
        <dbReference type="Pfam" id="PF03151"/>
    </source>
</evidence>
<dbReference type="PANTHER" id="PTHR11132">
    <property type="entry name" value="SOLUTE CARRIER FAMILY 35"/>
    <property type="match status" value="1"/>
</dbReference>
<accession>A0A9P5TAK8</accession>
<evidence type="ECO:0000256" key="5">
    <source>
        <dbReference type="SAM" id="Phobius"/>
    </source>
</evidence>
<keyword evidence="8" id="KW-1185">Reference proteome</keyword>
<feature type="domain" description="Sugar phosphate transporter" evidence="6">
    <location>
        <begin position="54"/>
        <end position="350"/>
    </location>
</feature>
<keyword evidence="3 5" id="KW-1133">Transmembrane helix</keyword>
<evidence type="ECO:0000256" key="4">
    <source>
        <dbReference type="ARBA" id="ARBA00023136"/>
    </source>
</evidence>
<evidence type="ECO:0000256" key="2">
    <source>
        <dbReference type="ARBA" id="ARBA00022692"/>
    </source>
</evidence>
<sequence>MPGNDVLEIPSITSSTHMSLEDPQDDVYPLPEDVHFATIEEKKRLWFRDALINALFMASWFTLALFLSLYNKWMFAPEHFGFPLPLFVTMLHMFVQASLASILRFGWPRRFRPEYDPSKEDYVKKAIPAAVSSGLDIGLSNLSLKMITLSFYTMCKSSSLVFVLAFAFFFRLETFSLRLIGVILLISAGVLLMVATETHFVLGGFIIVLSASALGGLRWSLTQMLLRDRRSGMSHPVATIFWLAPLMGLTMAIVSAFVESWGELPGSRFLDGPGAILQTVGLLIFPGIVAFLMVLTEYSIIQRVGVVPMSIAGIAKEVATISTSALLFGDELTPLNITGVAVTVCGIGLYTHHNYRKRLESDIPLDPHGQPFEDMGPVPGSIALHDSYGRTSVSHAESGTASVRPRCQAPVYYWMDF</sequence>
<dbReference type="AlphaFoldDB" id="A0A9P5TAK8"/>
<reference evidence="7" key="1">
    <citation type="submission" date="2019-10" db="EMBL/GenBank/DDBJ databases">
        <authorList>
            <consortium name="DOE Joint Genome Institute"/>
            <person name="Kuo A."/>
            <person name="Miyauchi S."/>
            <person name="Kiss E."/>
            <person name="Drula E."/>
            <person name="Kohler A."/>
            <person name="Sanchez-Garcia M."/>
            <person name="Andreopoulos B."/>
            <person name="Barry K.W."/>
            <person name="Bonito G."/>
            <person name="Buee M."/>
            <person name="Carver A."/>
            <person name="Chen C."/>
            <person name="Cichocki N."/>
            <person name="Clum A."/>
            <person name="Culley D."/>
            <person name="Crous P.W."/>
            <person name="Fauchery L."/>
            <person name="Girlanda M."/>
            <person name="Hayes R."/>
            <person name="Keri Z."/>
            <person name="LaButti K."/>
            <person name="Lipzen A."/>
            <person name="Lombard V."/>
            <person name="Magnuson J."/>
            <person name="Maillard F."/>
            <person name="Morin E."/>
            <person name="Murat C."/>
            <person name="Nolan M."/>
            <person name="Ohm R."/>
            <person name="Pangilinan J."/>
            <person name="Pereira M."/>
            <person name="Perotto S."/>
            <person name="Peter M."/>
            <person name="Riley R."/>
            <person name="Sitrit Y."/>
            <person name="Stielow B."/>
            <person name="Szollosi G."/>
            <person name="Zifcakova L."/>
            <person name="Stursova M."/>
            <person name="Spatafora J.W."/>
            <person name="Tedersoo L."/>
            <person name="Vaario L.-M."/>
            <person name="Yamada A."/>
            <person name="Yan M."/>
            <person name="Wang P."/>
            <person name="Xu J."/>
            <person name="Bruns T."/>
            <person name="Baldrian P."/>
            <person name="Vilgalys R."/>
            <person name="Henrissat B."/>
            <person name="Grigoriev I.V."/>
            <person name="Hibbett D."/>
            <person name="Nagy L.G."/>
            <person name="Martin F.M."/>
        </authorList>
    </citation>
    <scope>NUCLEOTIDE SEQUENCE</scope>
    <source>
        <strain evidence="7">Prilba</strain>
    </source>
</reference>
<dbReference type="Pfam" id="PF03151">
    <property type="entry name" value="TPT"/>
    <property type="match status" value="1"/>
</dbReference>
<feature type="transmembrane region" description="Helical" evidence="5">
    <location>
        <begin position="177"/>
        <end position="195"/>
    </location>
</feature>
<name>A0A9P5TAK8_9AGAM</name>
<feature type="transmembrane region" description="Helical" evidence="5">
    <location>
        <begin position="82"/>
        <end position="105"/>
    </location>
</feature>
<evidence type="ECO:0000256" key="1">
    <source>
        <dbReference type="ARBA" id="ARBA00004141"/>
    </source>
</evidence>
<keyword evidence="4 5" id="KW-0472">Membrane</keyword>
<feature type="transmembrane region" description="Helical" evidence="5">
    <location>
        <begin position="50"/>
        <end position="70"/>
    </location>
</feature>
<protein>
    <submittedName>
        <fullName evidence="7">Triose-phosphate transporter family-domain-containing protein</fullName>
    </submittedName>
</protein>
<dbReference type="Proteomes" id="UP000759537">
    <property type="component" value="Unassembled WGS sequence"/>
</dbReference>